<dbReference type="Pfam" id="PF25024">
    <property type="entry name" value="EGF_TEN"/>
    <property type="match status" value="1"/>
</dbReference>
<keyword evidence="7" id="KW-0472">Membrane</keyword>
<evidence type="ECO:0000256" key="2">
    <source>
        <dbReference type="ARBA" id="ARBA00022729"/>
    </source>
</evidence>
<evidence type="ECO:0000256" key="3">
    <source>
        <dbReference type="ARBA" id="ARBA00022737"/>
    </source>
</evidence>
<feature type="repeat" description="NHL" evidence="6">
    <location>
        <begin position="463"/>
        <end position="493"/>
    </location>
</feature>
<keyword evidence="2" id="KW-0732">Signal</keyword>
<feature type="domain" description="EGF-like" evidence="8">
    <location>
        <begin position="1544"/>
        <end position="1580"/>
    </location>
</feature>
<feature type="domain" description="EGF-like" evidence="8">
    <location>
        <begin position="994"/>
        <end position="1026"/>
    </location>
</feature>
<feature type="domain" description="EGF-like" evidence="8">
    <location>
        <begin position="930"/>
        <end position="962"/>
    </location>
</feature>
<dbReference type="PROSITE" id="PS50820">
    <property type="entry name" value="LCCL"/>
    <property type="match status" value="1"/>
</dbReference>
<dbReference type="Pfam" id="PF12661">
    <property type="entry name" value="hEGF"/>
    <property type="match status" value="1"/>
</dbReference>
<evidence type="ECO:0000256" key="6">
    <source>
        <dbReference type="PROSITE-ProRule" id="PRU00504"/>
    </source>
</evidence>
<dbReference type="SMART" id="SM00603">
    <property type="entry name" value="LCCL"/>
    <property type="match status" value="1"/>
</dbReference>
<dbReference type="InterPro" id="IPR001258">
    <property type="entry name" value="NHL_repeat"/>
</dbReference>
<keyword evidence="7" id="KW-0812">Transmembrane</keyword>
<organism evidence="10 11">
    <name type="scientific">Triparma strigata</name>
    <dbReference type="NCBI Taxonomy" id="1606541"/>
    <lineage>
        <taxon>Eukaryota</taxon>
        <taxon>Sar</taxon>
        <taxon>Stramenopiles</taxon>
        <taxon>Ochrophyta</taxon>
        <taxon>Bolidophyceae</taxon>
        <taxon>Parmales</taxon>
        <taxon>Triparmaceae</taxon>
        <taxon>Triparma</taxon>
    </lineage>
</organism>
<dbReference type="PROSITE" id="PS01186">
    <property type="entry name" value="EGF_2"/>
    <property type="match status" value="6"/>
</dbReference>
<evidence type="ECO:0000313" key="10">
    <source>
        <dbReference type="EMBL" id="GMH97458.1"/>
    </source>
</evidence>
<feature type="domain" description="EGF-like" evidence="8">
    <location>
        <begin position="1581"/>
        <end position="1612"/>
    </location>
</feature>
<keyword evidence="7" id="KW-1133">Transmembrane helix</keyword>
<dbReference type="SUPFAM" id="SSF63829">
    <property type="entry name" value="Calcium-dependent phosphotriesterase"/>
    <property type="match status" value="1"/>
</dbReference>
<sequence>MIAQDKHVPQHLLLPPLPPLPLSPLQISPLPNRNKTHSTSTFLTLAVCVLGLLNTTVESFRLHSPWSTKQWCESVVEPQFPFAYSKYAGHIEETKGRTSTDLQDVRHVCEARGTQAKCHICEEIECGGGGGQTCAFQLQGVKYSEMSQNIPTVSDIPWAVGGSYRYDFSNPSTTHVCLHLSSRNCSSAFYKSNSDYSDCELRCWGHGQTGSDVTPSNHLEAAGYVPGEDYSGAVTVPWLDPKPTDVWEYQKSWPTEGPRNPNTNPTLTYNPQGYVYTHAGSNSGVSGFVDGSSSIARFKNPEDVATDYEGYTYVADTGNHAIRMISPDGVVTTIAGDPARDGTAGSKDGDSSEALFSHPSGVAVWYDWQWSSKVNATDEDSLVWTNGGGNLALFVADTENHRIRKITGDVTYDPSTGVKTWSNVNVTCFAGRCGPGTSSFTLSEDPATPRAGYADGEPWESRFNRPRGIAVSDYGDVYVADTDNHLIRVLQRNGTARTLAGTVALAEEIGGQFYDGDGVPLQGCEPPCYYGVSGFSDGNLTDSKFYYPSDVAMGTNNTGINSKGTQVVYVTDKHRVRRIAFEVPTFDDWGKPEDIVSNMQGVRSTGRVSTIAGQMGEGERDGQGDVSSFNSPDGIIVTSDDIAYVVDSVSCRIRRITPALDVPDLASCSATVDSLIRPSGCASYDPPVDDTDLKATPSNGNTYNNYDMRNMSDYEFGEDYIGRMIKDCVGSPPPDALDKKFWTDVDPTTYPYNQNLVIDDYKVDIREDPNEGTTIKVRCPKLCSAEPVYGGPFYTTDSSVCSAAVHSGAITAADGGLITVTLQRGMKARDRANIDPTTANGITTEEIGRWADVHRLFTVEAYPLATVEVQTIAGAPAGLLENSCGMKDSMPPQEALFSVPTGISASINRTLSDSIVLYVADRNNHNIRGMSATCSFVCENMGHCIGPDLCQCPAGWEGADCTRPTCSTPCGLDKLCVAPDTCACKPGFSGATCDTPLCMQTCENGGACSAPDTCTCANGWFDSNCTTPVCEQTCGNGGNCTSPDVCSCPSDWTGADCRIPVCSQSCQNDGFCVAPDTCSCPPQWSGHDCSLPVCHQGYFLPNPSLKEGSHLTKQTFWTEMKSCNISDWCKETDTFDCLQPDRLFQSVGIAYGPEYRHKTGKKAEQDRCFFIELGENIISPFPYINATDQAVQEYHRYSPKAPYDYLTIPREPQNNYISATDKFTQPWKYTMDRQIALVELLNVTQGVYVCANGGNCTAPDVCVCAPGWIGFDCRTPVCSQGYSVGSEVQAQYVRGTNLATDLAAFEQFMGNNTYRLDPSSLDGEGYSNPNYTMWWEGFLNDTHKVRYKVNHKGMPYLSSGNEKQGGYSCSVRSVTDWENENFLFKHPNYYSRYMDRKVEGDDNVYSNWTKMQWPGPYYKSPKLEWGGGTLKDGQGTVQLNGVYSPDPVSVKTVNVDNKNVFYTYTDQGYRRDGDWTLTGEKWTKGTCIMEFKRKCTKGKTAVDLNNMLNVTANNLFVQDTDLAFRPRITYDDKKAYAFGRWFQDDGDCVDEVVRGCFNNGTCVAPDTCQCAEGWTGYDCKTPICSQTCKHNGNCTLPDTCTCEKGWEGHDCSVAVCAQECNNFGKCVAPDVCQCMQWPNNFYDGYEGGGRPIFRKPNGDPQMTGWTGYDCATPICVQAQKFTLNANISQGDSMLIELGGHGKDGRLECNDVRCHDYNMMVTQNDGKSFQTGCGYDPIDTGCCDTIFEGERSDLVKYVCHKCRESHLLKSPHNTTCVGMMIDSYEFIDDDLMGDDFKPDNAIKLCGRDHNPGGPLGVDADGNPTNNEYYVSYLANVGPEYSSSNGLSNFTSDGFLCNRFYWEQGDFIDDAGMNDIIGAGSDFGLQKGRHVRVNYPNYNKSDSVDENNNDIWMTGPVMPGEGIFECFNGGSCVGPDTCTCKDGWAGFDCSEPLCRHMQADSSIVGCLNGGICSDKDDCTCIQTVSVLWKIHKGTKRGMTGWTGTDCSMPVCVQGYYDPFCMDPNAPGGEGCYRCANGGSCTSPDYCECAEGWTGYDCKTPKCEVVTDFLTRKQLDTVDEEKVNYFETDPCTMREITVPRMDKGTEYYRGNCTLPNQCTCHCFWSYIPTMCFTSKENCTAPWQDVNMYLIRSALTPTQMFGSRDCVDGYEGVLDVKDRYTSCHMEVVVPSTFVRYTFDILVFGSLFSLVFSAAYIFIRRRMKRRYILAKIERRKSRRSSEESVTGADQNAFTY</sequence>
<dbReference type="InterPro" id="IPR036609">
    <property type="entry name" value="LCCL_sf"/>
</dbReference>
<dbReference type="Gene3D" id="2.120.10.30">
    <property type="entry name" value="TolB, C-terminal domain"/>
    <property type="match status" value="4"/>
</dbReference>
<dbReference type="Gene3D" id="2.10.25.10">
    <property type="entry name" value="Laminin"/>
    <property type="match status" value="8"/>
</dbReference>
<feature type="domain" description="EGF-like" evidence="8">
    <location>
        <begin position="1058"/>
        <end position="1090"/>
    </location>
</feature>
<feature type="domain" description="LCCL" evidence="9">
    <location>
        <begin position="764"/>
        <end position="826"/>
    </location>
</feature>
<dbReference type="PROSITE" id="PS00022">
    <property type="entry name" value="EGF_1"/>
    <property type="match status" value="7"/>
</dbReference>
<evidence type="ECO:0000256" key="4">
    <source>
        <dbReference type="ARBA" id="ARBA00023157"/>
    </source>
</evidence>
<feature type="disulfide bond" evidence="5">
    <location>
        <begin position="1570"/>
        <end position="1579"/>
    </location>
</feature>
<dbReference type="PANTHER" id="PTHR14949:SF56">
    <property type="entry name" value="EGF-LIKE-DOMAIN, MULTIPLE 7"/>
    <property type="match status" value="1"/>
</dbReference>
<evidence type="ECO:0000259" key="9">
    <source>
        <dbReference type="PROSITE" id="PS50820"/>
    </source>
</evidence>
<evidence type="ECO:0000256" key="5">
    <source>
        <dbReference type="PROSITE-ProRule" id="PRU00076"/>
    </source>
</evidence>
<evidence type="ECO:0000313" key="11">
    <source>
        <dbReference type="Proteomes" id="UP001165085"/>
    </source>
</evidence>
<dbReference type="PROSITE" id="PS50026">
    <property type="entry name" value="EGF_3"/>
    <property type="match status" value="5"/>
</dbReference>
<dbReference type="InterPro" id="IPR050969">
    <property type="entry name" value="Dev_Signal_Modulators"/>
</dbReference>
<evidence type="ECO:0000256" key="1">
    <source>
        <dbReference type="ARBA" id="ARBA00022536"/>
    </source>
</evidence>
<dbReference type="Pfam" id="PF03815">
    <property type="entry name" value="LCCL"/>
    <property type="match status" value="1"/>
</dbReference>
<feature type="disulfide bond" evidence="5">
    <location>
        <begin position="1602"/>
        <end position="1611"/>
    </location>
</feature>
<dbReference type="InterPro" id="IPR004043">
    <property type="entry name" value="LCCL"/>
</dbReference>
<feature type="disulfide bond" evidence="5">
    <location>
        <begin position="934"/>
        <end position="944"/>
    </location>
</feature>
<comment type="caution">
    <text evidence="5">Lacks conserved residue(s) required for the propagation of feature annotation.</text>
</comment>
<gene>
    <name evidence="10" type="ORF">TrST_g12672</name>
</gene>
<dbReference type="Pfam" id="PF01436">
    <property type="entry name" value="NHL"/>
    <property type="match status" value="1"/>
</dbReference>
<proteinExistence type="predicted"/>
<dbReference type="EMBL" id="BRXY01000493">
    <property type="protein sequence ID" value="GMH97458.1"/>
    <property type="molecule type" value="Genomic_DNA"/>
</dbReference>
<keyword evidence="11" id="KW-1185">Reference proteome</keyword>
<dbReference type="InterPro" id="IPR013032">
    <property type="entry name" value="EGF-like_CS"/>
</dbReference>
<evidence type="ECO:0000259" key="8">
    <source>
        <dbReference type="PROSITE" id="PS50026"/>
    </source>
</evidence>
<name>A0A9W7EZG4_9STRA</name>
<dbReference type="Gene3D" id="2.170.130.20">
    <property type="entry name" value="LCCL-like domain"/>
    <property type="match status" value="1"/>
</dbReference>
<dbReference type="InterPro" id="IPR011042">
    <property type="entry name" value="6-blade_b-propeller_TolB-like"/>
</dbReference>
<dbReference type="SMART" id="SM00181">
    <property type="entry name" value="EGF"/>
    <property type="match status" value="10"/>
</dbReference>
<feature type="disulfide bond" evidence="5">
    <location>
        <begin position="998"/>
        <end position="1008"/>
    </location>
</feature>
<feature type="disulfide bond" evidence="5">
    <location>
        <begin position="1584"/>
        <end position="1594"/>
    </location>
</feature>
<reference evidence="11" key="1">
    <citation type="journal article" date="2023" name="Commun. Biol.">
        <title>Genome analysis of Parmales, the sister group of diatoms, reveals the evolutionary specialization of diatoms from phago-mixotrophs to photoautotrophs.</title>
        <authorList>
            <person name="Ban H."/>
            <person name="Sato S."/>
            <person name="Yoshikawa S."/>
            <person name="Yamada K."/>
            <person name="Nakamura Y."/>
            <person name="Ichinomiya M."/>
            <person name="Sato N."/>
            <person name="Blanc-Mathieu R."/>
            <person name="Endo H."/>
            <person name="Kuwata A."/>
            <person name="Ogata H."/>
        </authorList>
    </citation>
    <scope>NUCLEOTIDE SEQUENCE [LARGE SCALE GENOMIC DNA]</scope>
    <source>
        <strain evidence="11">NIES 3701</strain>
    </source>
</reference>
<feature type="disulfide bond" evidence="5">
    <location>
        <begin position="1062"/>
        <end position="1072"/>
    </location>
</feature>
<accession>A0A9W7EZG4</accession>
<dbReference type="Proteomes" id="UP001165085">
    <property type="component" value="Unassembled WGS sequence"/>
</dbReference>
<dbReference type="SUPFAM" id="SSF69848">
    <property type="entry name" value="LCCL domain"/>
    <property type="match status" value="1"/>
</dbReference>
<keyword evidence="4 5" id="KW-1015">Disulfide bond</keyword>
<keyword evidence="3" id="KW-0677">Repeat</keyword>
<feature type="disulfide bond" evidence="5">
    <location>
        <begin position="1080"/>
        <end position="1089"/>
    </location>
</feature>
<protein>
    <submittedName>
        <fullName evidence="10">Uncharacterized protein</fullName>
    </submittedName>
</protein>
<feature type="disulfide bond" evidence="5">
    <location>
        <begin position="1016"/>
        <end position="1025"/>
    </location>
</feature>
<dbReference type="PROSITE" id="PS51125">
    <property type="entry name" value="NHL"/>
    <property type="match status" value="1"/>
</dbReference>
<feature type="transmembrane region" description="Helical" evidence="7">
    <location>
        <begin position="2196"/>
        <end position="2214"/>
    </location>
</feature>
<evidence type="ECO:0000256" key="7">
    <source>
        <dbReference type="SAM" id="Phobius"/>
    </source>
</evidence>
<keyword evidence="1 5" id="KW-0245">EGF-like domain</keyword>
<feature type="disulfide bond" evidence="5">
    <location>
        <begin position="952"/>
        <end position="961"/>
    </location>
</feature>
<dbReference type="PANTHER" id="PTHR14949">
    <property type="entry name" value="EGF-LIKE-DOMAIN, MULTIPLE 7, 8"/>
    <property type="match status" value="1"/>
</dbReference>
<dbReference type="InterPro" id="IPR000742">
    <property type="entry name" value="EGF"/>
</dbReference>
<dbReference type="OrthoDB" id="10045365at2759"/>
<comment type="caution">
    <text evidence="10">The sequence shown here is derived from an EMBL/GenBank/DDBJ whole genome shotgun (WGS) entry which is preliminary data.</text>
</comment>